<dbReference type="InterPro" id="IPR050759">
    <property type="entry name" value="Serine_protease_kringle"/>
</dbReference>
<evidence type="ECO:0000313" key="6">
    <source>
        <dbReference type="Proteomes" id="UP000007110"/>
    </source>
</evidence>
<dbReference type="InParanoid" id="A0A7M7PBY2"/>
<dbReference type="GO" id="GO:0005615">
    <property type="term" value="C:extracellular space"/>
    <property type="evidence" value="ECO:0000318"/>
    <property type="project" value="GO_Central"/>
</dbReference>
<dbReference type="Gene3D" id="2.40.20.10">
    <property type="entry name" value="Plasminogen Kringle 4"/>
    <property type="match status" value="2"/>
</dbReference>
<dbReference type="PRINTS" id="PR00018">
    <property type="entry name" value="KRINGLE"/>
</dbReference>
<feature type="domain" description="Kringle" evidence="4">
    <location>
        <begin position="140"/>
        <end position="217"/>
    </location>
</feature>
<dbReference type="RefSeq" id="XP_030848075.1">
    <property type="nucleotide sequence ID" value="XM_030992215.1"/>
</dbReference>
<name>A0A7M7PBY2_STRPU</name>
<evidence type="ECO:0000259" key="4">
    <source>
        <dbReference type="PROSITE" id="PS50070"/>
    </source>
</evidence>
<dbReference type="GeneID" id="115926817"/>
<evidence type="ECO:0000256" key="2">
    <source>
        <dbReference type="ARBA" id="ARBA00023157"/>
    </source>
</evidence>
<feature type="disulfide bond" evidence="3">
    <location>
        <begin position="185"/>
        <end position="208"/>
    </location>
</feature>
<dbReference type="InterPro" id="IPR000001">
    <property type="entry name" value="Kringle"/>
</dbReference>
<keyword evidence="6" id="KW-1185">Reference proteome</keyword>
<reference evidence="5" key="2">
    <citation type="submission" date="2021-01" db="UniProtKB">
        <authorList>
            <consortium name="EnsemblMetazoa"/>
        </authorList>
    </citation>
    <scope>IDENTIFICATION</scope>
</reference>
<feature type="disulfide bond" evidence="3">
    <location>
        <begin position="245"/>
        <end position="284"/>
    </location>
</feature>
<sequence>MCKMAKDQQIGVLWKLLFGTATCLSLALPVLSDSSKLTKTSCPGEFSLQSTSPRSYKCDMVRLPNGTMLQTVPKLFSPPAVIAGKIPGQHIICRIPESRELSTTDATTKPTTSPTTTIFDTTTYEETPTSTTPACQEDPKGVNYRGNLSQTITNLTCQAWTSQDPHQHDWTPAKYPNAGLDENYCRNPDMGFTAWCFTTNPGKEWEYCAVGSLDPICQVTPVCPEDPSGVNYRGNLSQTIDGRTCQAWTSQDPHEHAETPADFPNAGLDENYCRNPNGADTAWCYTTNPGIRWGYCAVGSLDPRCQEGTPIPTTMSVPTTAIHVHSDPVASQTLAGKH</sequence>
<dbReference type="PROSITE" id="PS50070">
    <property type="entry name" value="KRINGLE_2"/>
    <property type="match status" value="2"/>
</dbReference>
<dbReference type="PANTHER" id="PTHR24261:SF7">
    <property type="entry name" value="KRINGLE DOMAIN-CONTAINING PROTEIN"/>
    <property type="match status" value="1"/>
</dbReference>
<dbReference type="CDD" id="cd00108">
    <property type="entry name" value="KR"/>
    <property type="match status" value="2"/>
</dbReference>
<dbReference type="InterPro" id="IPR018056">
    <property type="entry name" value="Kringle_CS"/>
</dbReference>
<dbReference type="EnsemblMetazoa" id="XM_030992215">
    <property type="protein sequence ID" value="XP_030848075"/>
    <property type="gene ID" value="LOC115926817"/>
</dbReference>
<dbReference type="PANTHER" id="PTHR24261">
    <property type="entry name" value="PLASMINOGEN-RELATED"/>
    <property type="match status" value="1"/>
</dbReference>
<feature type="disulfide bond" evidence="3">
    <location>
        <begin position="273"/>
        <end position="296"/>
    </location>
</feature>
<dbReference type="KEGG" id="spu:115926817"/>
<accession>A0A7M7PBY2</accession>
<dbReference type="InterPro" id="IPR013806">
    <property type="entry name" value="Kringle-like"/>
</dbReference>
<dbReference type="InterPro" id="IPR038178">
    <property type="entry name" value="Kringle_sf"/>
</dbReference>
<feature type="disulfide bond" evidence="3">
    <location>
        <begin position="157"/>
        <end position="196"/>
    </location>
</feature>
<reference evidence="6" key="1">
    <citation type="submission" date="2015-02" db="EMBL/GenBank/DDBJ databases">
        <title>Genome sequencing for Strongylocentrotus purpuratus.</title>
        <authorList>
            <person name="Murali S."/>
            <person name="Liu Y."/>
            <person name="Vee V."/>
            <person name="English A."/>
            <person name="Wang M."/>
            <person name="Skinner E."/>
            <person name="Han Y."/>
            <person name="Muzny D.M."/>
            <person name="Worley K.C."/>
            <person name="Gibbs R.A."/>
        </authorList>
    </citation>
    <scope>NUCLEOTIDE SEQUENCE</scope>
</reference>
<dbReference type="SUPFAM" id="SSF57440">
    <property type="entry name" value="Kringle-like"/>
    <property type="match status" value="2"/>
</dbReference>
<dbReference type="FunFam" id="2.40.20.10:FF:000022">
    <property type="entry name" value="Uncharacterized protein"/>
    <property type="match status" value="2"/>
</dbReference>
<dbReference type="AlphaFoldDB" id="A0A7M7PBY2"/>
<evidence type="ECO:0000256" key="3">
    <source>
        <dbReference type="PROSITE-ProRule" id="PRU00121"/>
    </source>
</evidence>
<feature type="domain" description="Kringle" evidence="4">
    <location>
        <begin position="228"/>
        <end position="305"/>
    </location>
</feature>
<dbReference type="OrthoDB" id="5917794at2759"/>
<keyword evidence="1 3" id="KW-0420">Kringle</keyword>
<organism evidence="5 6">
    <name type="scientific">Strongylocentrotus purpuratus</name>
    <name type="common">Purple sea urchin</name>
    <dbReference type="NCBI Taxonomy" id="7668"/>
    <lineage>
        <taxon>Eukaryota</taxon>
        <taxon>Metazoa</taxon>
        <taxon>Echinodermata</taxon>
        <taxon>Eleutherozoa</taxon>
        <taxon>Echinozoa</taxon>
        <taxon>Echinoidea</taxon>
        <taxon>Euechinoidea</taxon>
        <taxon>Echinacea</taxon>
        <taxon>Camarodonta</taxon>
        <taxon>Echinidea</taxon>
        <taxon>Strongylocentrotidae</taxon>
        <taxon>Strongylocentrotus</taxon>
    </lineage>
</organism>
<dbReference type="Proteomes" id="UP000007110">
    <property type="component" value="Unassembled WGS sequence"/>
</dbReference>
<protein>
    <recommendedName>
        <fullName evidence="4">Kringle domain-containing protein</fullName>
    </recommendedName>
</protein>
<dbReference type="PROSITE" id="PS00021">
    <property type="entry name" value="KRINGLE_1"/>
    <property type="match status" value="2"/>
</dbReference>
<keyword evidence="2 3" id="KW-1015">Disulfide bond</keyword>
<dbReference type="SMART" id="SM00130">
    <property type="entry name" value="KR"/>
    <property type="match status" value="2"/>
</dbReference>
<comment type="caution">
    <text evidence="3">Lacks conserved residue(s) required for the propagation of feature annotation.</text>
</comment>
<dbReference type="GO" id="GO:0004175">
    <property type="term" value="F:endopeptidase activity"/>
    <property type="evidence" value="ECO:0000318"/>
    <property type="project" value="GO_Central"/>
</dbReference>
<dbReference type="Pfam" id="PF00051">
    <property type="entry name" value="Kringle"/>
    <property type="match status" value="2"/>
</dbReference>
<dbReference type="GO" id="GO:0005102">
    <property type="term" value="F:signaling receptor binding"/>
    <property type="evidence" value="ECO:0000318"/>
    <property type="project" value="GO_Central"/>
</dbReference>
<evidence type="ECO:0000256" key="1">
    <source>
        <dbReference type="ARBA" id="ARBA00022572"/>
    </source>
</evidence>
<evidence type="ECO:0000313" key="5">
    <source>
        <dbReference type="EnsemblMetazoa" id="XP_030848075"/>
    </source>
</evidence>
<proteinExistence type="predicted"/>